<dbReference type="GeneID" id="30071796"/>
<evidence type="ECO:0000259" key="1">
    <source>
        <dbReference type="PROSITE" id="PS50011"/>
    </source>
</evidence>
<protein>
    <recommendedName>
        <fullName evidence="1">Protein kinase domain-containing protein</fullName>
    </recommendedName>
</protein>
<reference evidence="2 3" key="1">
    <citation type="journal article" date="2010" name="Nature">
        <title>Comparative genomics reveals mobile pathogenicity chromosomes in Fusarium.</title>
        <authorList>
            <person name="Ma L.J."/>
            <person name="van der Does H.C."/>
            <person name="Borkovich K.A."/>
            <person name="Coleman J.J."/>
            <person name="Daboussi M.J."/>
            <person name="Di Pietro A."/>
            <person name="Dufresne M."/>
            <person name="Freitag M."/>
            <person name="Grabherr M."/>
            <person name="Henrissat B."/>
            <person name="Houterman P.M."/>
            <person name="Kang S."/>
            <person name="Shim W.B."/>
            <person name="Woloshuk C."/>
            <person name="Xie X."/>
            <person name="Xu J.R."/>
            <person name="Antoniw J."/>
            <person name="Baker S.E."/>
            <person name="Bluhm B.H."/>
            <person name="Breakspear A."/>
            <person name="Brown D.W."/>
            <person name="Butchko R.A."/>
            <person name="Chapman S."/>
            <person name="Coulson R."/>
            <person name="Coutinho P.M."/>
            <person name="Danchin E.G."/>
            <person name="Diener A."/>
            <person name="Gale L.R."/>
            <person name="Gardiner D.M."/>
            <person name="Goff S."/>
            <person name="Hammond-Kosack K.E."/>
            <person name="Hilburn K."/>
            <person name="Hua-Van A."/>
            <person name="Jonkers W."/>
            <person name="Kazan K."/>
            <person name="Kodira C.D."/>
            <person name="Koehrsen M."/>
            <person name="Kumar L."/>
            <person name="Lee Y.H."/>
            <person name="Li L."/>
            <person name="Manners J.M."/>
            <person name="Miranda-Saavedra D."/>
            <person name="Mukherjee M."/>
            <person name="Park G."/>
            <person name="Park J."/>
            <person name="Park S.Y."/>
            <person name="Proctor R.H."/>
            <person name="Regev A."/>
            <person name="Ruiz-Roldan M.C."/>
            <person name="Sain D."/>
            <person name="Sakthikumar S."/>
            <person name="Sykes S."/>
            <person name="Schwartz D.C."/>
            <person name="Turgeon B.G."/>
            <person name="Wapinski I."/>
            <person name="Yoder O."/>
            <person name="Young S."/>
            <person name="Zeng Q."/>
            <person name="Zhou S."/>
            <person name="Galagan J."/>
            <person name="Cuomo C.A."/>
            <person name="Kistler H.C."/>
            <person name="Rep M."/>
        </authorList>
    </citation>
    <scope>NUCLEOTIDE SEQUENCE [LARGE SCALE GENOMIC DNA]</scope>
    <source>
        <strain evidence="3">M3125 / FGSC 7600</strain>
    </source>
</reference>
<dbReference type="InterPro" id="IPR000719">
    <property type="entry name" value="Prot_kinase_dom"/>
</dbReference>
<gene>
    <name evidence="2" type="ORF">FVEG_14920</name>
</gene>
<proteinExistence type="predicted"/>
<accession>W7M0Z6</accession>
<dbReference type="InterPro" id="IPR011009">
    <property type="entry name" value="Kinase-like_dom_sf"/>
</dbReference>
<evidence type="ECO:0000313" key="2">
    <source>
        <dbReference type="EMBL" id="EWG38577.1"/>
    </source>
</evidence>
<dbReference type="AlphaFoldDB" id="W7M0Z6"/>
<sequence>MSSKVFVTQVISPVYKSQAKRCVQRLEIAGQDAAQRELDCLWKILIPPHEAAIRLPKLLGLISSPANGNTIGFLEDYIPVSEAWELSTLGRIDNVSTTDESRGKKWTSQVRGTVDLLHEIGIIWGDGKVSNVLIHRETDDAWVINFGGGWTEGWVDEESSGTVKGDEMAVKRIFEYLQVTSPNK</sequence>
<feature type="domain" description="Protein kinase" evidence="1">
    <location>
        <begin position="1"/>
        <end position="184"/>
    </location>
</feature>
<dbReference type="KEGG" id="fvr:FVEG_14920"/>
<dbReference type="GO" id="GO:0004672">
    <property type="term" value="F:protein kinase activity"/>
    <property type="evidence" value="ECO:0007669"/>
    <property type="project" value="InterPro"/>
</dbReference>
<dbReference type="GO" id="GO:0005524">
    <property type="term" value="F:ATP binding"/>
    <property type="evidence" value="ECO:0007669"/>
    <property type="project" value="InterPro"/>
</dbReference>
<organism evidence="2 3">
    <name type="scientific">Gibberella moniliformis (strain M3125 / FGSC 7600)</name>
    <name type="common">Maize ear and stalk rot fungus</name>
    <name type="synonym">Fusarium verticillioides</name>
    <dbReference type="NCBI Taxonomy" id="334819"/>
    <lineage>
        <taxon>Eukaryota</taxon>
        <taxon>Fungi</taxon>
        <taxon>Dikarya</taxon>
        <taxon>Ascomycota</taxon>
        <taxon>Pezizomycotina</taxon>
        <taxon>Sordariomycetes</taxon>
        <taxon>Hypocreomycetidae</taxon>
        <taxon>Hypocreales</taxon>
        <taxon>Nectriaceae</taxon>
        <taxon>Fusarium</taxon>
        <taxon>Fusarium fujikuroi species complex</taxon>
    </lineage>
</organism>
<dbReference type="SUPFAM" id="SSF56112">
    <property type="entry name" value="Protein kinase-like (PK-like)"/>
    <property type="match status" value="1"/>
</dbReference>
<evidence type="ECO:0000313" key="3">
    <source>
        <dbReference type="Proteomes" id="UP000009096"/>
    </source>
</evidence>
<dbReference type="OrthoDB" id="4062651at2759"/>
<dbReference type="EMBL" id="DS022243">
    <property type="protein sequence ID" value="EWG38577.1"/>
    <property type="molecule type" value="Genomic_DNA"/>
</dbReference>
<keyword evidence="3" id="KW-1185">Reference proteome</keyword>
<name>W7M0Z6_GIBM7</name>
<dbReference type="EMBL" id="CM000583">
    <property type="protein sequence ID" value="EWG38577.1"/>
    <property type="molecule type" value="Genomic_DNA"/>
</dbReference>
<dbReference type="PROSITE" id="PS50011">
    <property type="entry name" value="PROTEIN_KINASE_DOM"/>
    <property type="match status" value="1"/>
</dbReference>
<dbReference type="RefSeq" id="XP_018744768.1">
    <property type="nucleotide sequence ID" value="XM_018903954.1"/>
</dbReference>
<dbReference type="VEuPathDB" id="FungiDB:FVEG_14920"/>
<dbReference type="Proteomes" id="UP000009096">
    <property type="component" value="Chromosome 6"/>
</dbReference>